<dbReference type="SMART" id="SM00028">
    <property type="entry name" value="TPR"/>
    <property type="match status" value="3"/>
</dbReference>
<evidence type="ECO:0000256" key="6">
    <source>
        <dbReference type="ARBA" id="ARBA00023273"/>
    </source>
</evidence>
<proteinExistence type="predicted"/>
<dbReference type="OrthoDB" id="629492at2759"/>
<dbReference type="AlphaFoldDB" id="A0A132NTY6"/>
<name>A0A132NTY6_GIAIN</name>
<evidence type="ECO:0000256" key="4">
    <source>
        <dbReference type="ARBA" id="ARBA00022803"/>
    </source>
</evidence>
<sequence length="499" mass="56032">MLVWHSGEWLEYERFRASFNINCIFMTIDDLSQRPQIGVFISEAQRCCALHNYPKAIAACTRALDLDADNVDVRLLRARCHMHAGHISESLEDVHHILQGDPSNHHAHFCLSEILFQAAEFEQSCVNLYRCVELRPDVRSYLQSIKRSEEALRSSCKFSMRDMDFLLDLLESGILIENGVTKQCIDASAPNFHLWQVPSIKESLPIEEDSPNLSASLPMSKPTVLPSTPKIHYIPTSRSFISNDIAFFESLSDINCIRDLVSSGLEYATQRDAFWSVRSPRSVSAPKTLGIHEVRQPLSPLSRSKSTRSQDTTPHDLRDIMEAVEAQRPDAALQRCNTLLKRCGTLNPRVSLFARLIQQCALLSLGNTTCIGQLRNLMKLSVRYPDIYMKVAYHLAWAILTSSPAESVSLAQSIRTIPAAQRNPVLIGYTYVLETRALHILSHSNTQRSARITRTALQSIAQKSANVTSSLIAAFEFFSPRSPEELLAEVHSIIEGSEV</sequence>
<comment type="caution">
    <text evidence="9">The sequence shown here is derived from an EMBL/GenBank/DDBJ whole genome shotgun (WGS) entry which is preliminary data.</text>
</comment>
<keyword evidence="3" id="KW-0677">Repeat</keyword>
<dbReference type="PANTHER" id="PTHR23040:SF1">
    <property type="entry name" value="OUTER DYNEIN ARM-DOCKING COMPLEX SUBUNIT 4"/>
    <property type="match status" value="1"/>
</dbReference>
<evidence type="ECO:0000256" key="2">
    <source>
        <dbReference type="ARBA" id="ARBA00022490"/>
    </source>
</evidence>
<keyword evidence="2" id="KW-0963">Cytoplasm</keyword>
<dbReference type="SUPFAM" id="SSF48452">
    <property type="entry name" value="TPR-like"/>
    <property type="match status" value="1"/>
</dbReference>
<organism evidence="9 10">
    <name type="scientific">Giardia duodenalis assemblage B</name>
    <dbReference type="NCBI Taxonomy" id="1394984"/>
    <lineage>
        <taxon>Eukaryota</taxon>
        <taxon>Metamonada</taxon>
        <taxon>Diplomonadida</taxon>
        <taxon>Hexamitidae</taxon>
        <taxon>Giardiinae</taxon>
        <taxon>Giardia</taxon>
    </lineage>
</organism>
<reference evidence="9 10" key="1">
    <citation type="journal article" date="2015" name="Mol. Biochem. Parasitol.">
        <title>Identification of polymorphic genes for use in assemblage B genotyping assays through comparative genomics of multiple assemblage B Giardia duodenalis isolates.</title>
        <authorList>
            <person name="Wielinga C."/>
            <person name="Thompson R.C."/>
            <person name="Monis P."/>
            <person name="Ryan U."/>
        </authorList>
    </citation>
    <scope>NUCLEOTIDE SEQUENCE [LARGE SCALE GENOMIC DNA]</scope>
    <source>
        <strain evidence="9 10">BAH15c1</strain>
    </source>
</reference>
<dbReference type="Proteomes" id="UP000070089">
    <property type="component" value="Unassembled WGS sequence"/>
</dbReference>
<evidence type="ECO:0000256" key="3">
    <source>
        <dbReference type="ARBA" id="ARBA00022737"/>
    </source>
</evidence>
<evidence type="ECO:0000256" key="8">
    <source>
        <dbReference type="ARBA" id="ARBA00034143"/>
    </source>
</evidence>
<accession>A0A132NTY6</accession>
<comment type="subcellular location">
    <subcellularLocation>
        <location evidence="1">Cytoplasm</location>
        <location evidence="1">Cytoskeleton</location>
        <location evidence="1">Cilium axoneme</location>
    </subcellularLocation>
</comment>
<dbReference type="InterPro" id="IPR019734">
    <property type="entry name" value="TPR_rpt"/>
</dbReference>
<dbReference type="InterPro" id="IPR040111">
    <property type="entry name" value="ODAD4"/>
</dbReference>
<dbReference type="InterPro" id="IPR011990">
    <property type="entry name" value="TPR-like_helical_dom_sf"/>
</dbReference>
<dbReference type="GO" id="GO:0005930">
    <property type="term" value="C:axoneme"/>
    <property type="evidence" value="ECO:0007669"/>
    <property type="project" value="UniProtKB-SubCell"/>
</dbReference>
<evidence type="ECO:0000313" key="10">
    <source>
        <dbReference type="Proteomes" id="UP000070089"/>
    </source>
</evidence>
<keyword evidence="6" id="KW-0966">Cell projection</keyword>
<evidence type="ECO:0000313" key="9">
    <source>
        <dbReference type="EMBL" id="KWX13541.1"/>
    </source>
</evidence>
<evidence type="ECO:0000256" key="7">
    <source>
        <dbReference type="ARBA" id="ARBA00034139"/>
    </source>
</evidence>
<dbReference type="EMBL" id="JXTI01000065">
    <property type="protein sequence ID" value="KWX13541.1"/>
    <property type="molecule type" value="Genomic_DNA"/>
</dbReference>
<evidence type="ECO:0000256" key="1">
    <source>
        <dbReference type="ARBA" id="ARBA00004430"/>
    </source>
</evidence>
<keyword evidence="5" id="KW-0206">Cytoskeleton</keyword>
<dbReference type="VEuPathDB" id="GiardiaDB:QR46_2466"/>
<dbReference type="Pfam" id="PF14559">
    <property type="entry name" value="TPR_19"/>
    <property type="match status" value="1"/>
</dbReference>
<dbReference type="Gene3D" id="1.25.40.10">
    <property type="entry name" value="Tetratricopeptide repeat domain"/>
    <property type="match status" value="1"/>
</dbReference>
<gene>
    <name evidence="9" type="ORF">QR46_2466</name>
</gene>
<protein>
    <recommendedName>
        <fullName evidence="7">Outer dynein arm-docking complex subunit 4</fullName>
    </recommendedName>
    <alternativeName>
        <fullName evidence="8">Tetratricopeptide repeat protein 25</fullName>
    </alternativeName>
</protein>
<keyword evidence="4" id="KW-0802">TPR repeat</keyword>
<dbReference type="PANTHER" id="PTHR23040">
    <property type="match status" value="1"/>
</dbReference>
<evidence type="ECO:0000256" key="5">
    <source>
        <dbReference type="ARBA" id="ARBA00023212"/>
    </source>
</evidence>